<proteinExistence type="predicted"/>
<dbReference type="Proteomes" id="UP000308600">
    <property type="component" value="Unassembled WGS sequence"/>
</dbReference>
<dbReference type="EMBL" id="ML208681">
    <property type="protein sequence ID" value="TFK61227.1"/>
    <property type="molecule type" value="Genomic_DNA"/>
</dbReference>
<evidence type="ECO:0000313" key="1">
    <source>
        <dbReference type="EMBL" id="TFK61227.1"/>
    </source>
</evidence>
<organism evidence="1 2">
    <name type="scientific">Pluteus cervinus</name>
    <dbReference type="NCBI Taxonomy" id="181527"/>
    <lineage>
        <taxon>Eukaryota</taxon>
        <taxon>Fungi</taxon>
        <taxon>Dikarya</taxon>
        <taxon>Basidiomycota</taxon>
        <taxon>Agaricomycotina</taxon>
        <taxon>Agaricomycetes</taxon>
        <taxon>Agaricomycetidae</taxon>
        <taxon>Agaricales</taxon>
        <taxon>Pluteineae</taxon>
        <taxon>Pluteaceae</taxon>
        <taxon>Pluteus</taxon>
    </lineage>
</organism>
<evidence type="ECO:0000313" key="2">
    <source>
        <dbReference type="Proteomes" id="UP000308600"/>
    </source>
</evidence>
<keyword evidence="2" id="KW-1185">Reference proteome</keyword>
<protein>
    <submittedName>
        <fullName evidence="1">Uncharacterized protein</fullName>
    </submittedName>
</protein>
<reference evidence="1 2" key="1">
    <citation type="journal article" date="2019" name="Nat. Ecol. Evol.">
        <title>Megaphylogeny resolves global patterns of mushroom evolution.</title>
        <authorList>
            <person name="Varga T."/>
            <person name="Krizsan K."/>
            <person name="Foldi C."/>
            <person name="Dima B."/>
            <person name="Sanchez-Garcia M."/>
            <person name="Sanchez-Ramirez S."/>
            <person name="Szollosi G.J."/>
            <person name="Szarkandi J.G."/>
            <person name="Papp V."/>
            <person name="Albert L."/>
            <person name="Andreopoulos W."/>
            <person name="Angelini C."/>
            <person name="Antonin V."/>
            <person name="Barry K.W."/>
            <person name="Bougher N.L."/>
            <person name="Buchanan P."/>
            <person name="Buyck B."/>
            <person name="Bense V."/>
            <person name="Catcheside P."/>
            <person name="Chovatia M."/>
            <person name="Cooper J."/>
            <person name="Damon W."/>
            <person name="Desjardin D."/>
            <person name="Finy P."/>
            <person name="Geml J."/>
            <person name="Haridas S."/>
            <person name="Hughes K."/>
            <person name="Justo A."/>
            <person name="Karasinski D."/>
            <person name="Kautmanova I."/>
            <person name="Kiss B."/>
            <person name="Kocsube S."/>
            <person name="Kotiranta H."/>
            <person name="LaButti K.M."/>
            <person name="Lechner B.E."/>
            <person name="Liimatainen K."/>
            <person name="Lipzen A."/>
            <person name="Lukacs Z."/>
            <person name="Mihaltcheva S."/>
            <person name="Morgado L.N."/>
            <person name="Niskanen T."/>
            <person name="Noordeloos M.E."/>
            <person name="Ohm R.A."/>
            <person name="Ortiz-Santana B."/>
            <person name="Ovrebo C."/>
            <person name="Racz N."/>
            <person name="Riley R."/>
            <person name="Savchenko A."/>
            <person name="Shiryaev A."/>
            <person name="Soop K."/>
            <person name="Spirin V."/>
            <person name="Szebenyi C."/>
            <person name="Tomsovsky M."/>
            <person name="Tulloss R.E."/>
            <person name="Uehling J."/>
            <person name="Grigoriev I.V."/>
            <person name="Vagvolgyi C."/>
            <person name="Papp T."/>
            <person name="Martin F.M."/>
            <person name="Miettinen O."/>
            <person name="Hibbett D.S."/>
            <person name="Nagy L.G."/>
        </authorList>
    </citation>
    <scope>NUCLEOTIDE SEQUENCE [LARGE SCALE GENOMIC DNA]</scope>
    <source>
        <strain evidence="1 2">NL-1719</strain>
    </source>
</reference>
<sequence>MRRSFLALAAFLGGLQPSLALPPLSITLPANAYPVTVIDDNFMGVSWELSSFNTLWGDNADSSPPAMQNYLHNFAARLSKPLRIRVGGNGMDSSTYDPSLGTFLTVDPSTDVNNDDISVHFGPIVLDVMNAMSDKVGEMQFLFGLPLRSPEADNYVPLTNDTAHKLGSRLDALLLGNEPDLYVSHGDKAVYGIPDYITDVDSAFDKIRAIGVNPDNLLAGPTICCSWNLSTLFDAGFNKLDWKYYTVQRYPQNVCSGVNDANTDISYFVQHSNVGPFLSWQSDGFPTAIQEGKPVVLSEYNSVACGGSNISDTFAMSMWGVDVALKAASMNYSSVFLHTRERNVTYNLFDPPVSQNSSEPDWHTGSTYYAVLFMSEVLLADGSMVTDLNIDNSMFSPNATSAAYAIFDKTGTSVKRLVFMNFADGQSQDYVLPSGSGDQVGYRLLTAPSLVERQNISWAGQTIGLNGELDGQQTTTNVSCKDGCTITIPGPGLALVSLDGGGSFYTGNSTSAGVDGHSVSTSKSNALRVGLGKEIVAAAVVLASAFVGLF</sequence>
<name>A0ACD3A6L2_9AGAR</name>
<gene>
    <name evidence="1" type="ORF">BDN72DRAFT_965291</name>
</gene>
<accession>A0ACD3A6L2</accession>